<dbReference type="EC" id="3.5.2.6" evidence="4 9"/>
<evidence type="ECO:0000256" key="5">
    <source>
        <dbReference type="ARBA" id="ARBA00022729"/>
    </source>
</evidence>
<feature type="domain" description="Penicillin-binding protein dimerisation" evidence="12">
    <location>
        <begin position="144"/>
        <end position="303"/>
    </location>
</feature>
<dbReference type="Pfam" id="PF05223">
    <property type="entry name" value="MecA_N"/>
    <property type="match status" value="1"/>
</dbReference>
<evidence type="ECO:0000256" key="6">
    <source>
        <dbReference type="ARBA" id="ARBA00022801"/>
    </source>
</evidence>
<feature type="signal peptide" evidence="10">
    <location>
        <begin position="1"/>
        <end position="22"/>
    </location>
</feature>
<feature type="chain" id="PRO_5045306423" description="Beta-lactamase" evidence="10">
    <location>
        <begin position="23"/>
        <end position="635"/>
    </location>
</feature>
<dbReference type="PANTHER" id="PTHR30627">
    <property type="entry name" value="PEPTIDOGLYCAN D,D-TRANSPEPTIDASE"/>
    <property type="match status" value="1"/>
</dbReference>
<dbReference type="SUPFAM" id="SSF56519">
    <property type="entry name" value="Penicillin binding protein dimerisation domain"/>
    <property type="match status" value="1"/>
</dbReference>
<evidence type="ECO:0000259" key="11">
    <source>
        <dbReference type="Pfam" id="PF00905"/>
    </source>
</evidence>
<feature type="domain" description="NTF2-like N-terminal transpeptidase" evidence="13">
    <location>
        <begin position="53"/>
        <end position="136"/>
    </location>
</feature>
<comment type="subcellular location">
    <subcellularLocation>
        <location evidence="1">Membrane</location>
    </subcellularLocation>
</comment>
<dbReference type="Pfam" id="PF00905">
    <property type="entry name" value="Transpeptidase"/>
    <property type="match status" value="1"/>
</dbReference>
<dbReference type="RefSeq" id="WP_241914433.1">
    <property type="nucleotide sequence ID" value="NZ_CP093326.1"/>
</dbReference>
<keyword evidence="15" id="KW-1185">Reference proteome</keyword>
<keyword evidence="6 9" id="KW-0378">Hydrolase</keyword>
<gene>
    <name evidence="14" type="ORF">MNQ99_03250</name>
</gene>
<name>A0ABY3WAB1_9MICC</name>
<protein>
    <recommendedName>
        <fullName evidence="4 9">Beta-lactamase</fullName>
        <ecNumber evidence="4 9">3.5.2.6</ecNumber>
    </recommendedName>
</protein>
<evidence type="ECO:0000256" key="1">
    <source>
        <dbReference type="ARBA" id="ARBA00004370"/>
    </source>
</evidence>
<evidence type="ECO:0000313" key="15">
    <source>
        <dbReference type="Proteomes" id="UP000829069"/>
    </source>
</evidence>
<organism evidence="14 15">
    <name type="scientific">Arthrobacter sulfonylureivorans</name>
    <dbReference type="NCBI Taxonomy" id="2486855"/>
    <lineage>
        <taxon>Bacteria</taxon>
        <taxon>Bacillati</taxon>
        <taxon>Actinomycetota</taxon>
        <taxon>Actinomycetes</taxon>
        <taxon>Micrococcales</taxon>
        <taxon>Micrococcaceae</taxon>
        <taxon>Arthrobacter</taxon>
    </lineage>
</organism>
<proteinExistence type="inferred from homology"/>
<keyword evidence="5 10" id="KW-0732">Signal</keyword>
<dbReference type="InterPro" id="IPR002137">
    <property type="entry name" value="Beta-lactam_class-D_AS"/>
</dbReference>
<dbReference type="PANTHER" id="PTHR30627:SF24">
    <property type="entry name" value="PENICILLIN-BINDING PROTEIN 4B"/>
    <property type="match status" value="1"/>
</dbReference>
<evidence type="ECO:0000256" key="7">
    <source>
        <dbReference type="ARBA" id="ARBA00023136"/>
    </source>
</evidence>
<evidence type="ECO:0000259" key="12">
    <source>
        <dbReference type="Pfam" id="PF03717"/>
    </source>
</evidence>
<sequence length="635" mass="66184">MLRRALALIMALLLTVAIAACAPERESPDPTAQALAEGLAAKDVSAVAFADATGAQVQEQLAALTKDMDAWQPDVTVTGVEEVESNLFRATLSYDWPVPDSEQGWSYTTTADLHYADDRWQVRWTPQVLEPSLAEGERLVLATKEPQRGQILDADGEAIVKNRPVKIVGIDKTGLDESTAEDSARELAALVEIDAAGYAKKVAAYGPEAFVDAITLREGAFKELDQGKLEDIDGSLAVDDQIPLAPSRTFAGPVLGSVREATAEDIEKSEGKVVAGETVGSSGLQAAFNKELSGTPGTTVSAVAQPAEEGAEAPTRQLFHQDPADGTNLKTTLVPDLQSAAEDILADTKSPSSIVALRPSTGAVLAAANGPDSEGYNTAFLGQYAPGSTFKIATALGLLRNGMTPDSTVTCDPDLVVDGRTFENADSYPAAFTGKITLTEAIAHSCNTAFISEHEELSQDQLADAAGALGVGMTANPGIEAFLGTVPREDSEGTAHAASMIGQSRMQTSPLSLATLMAAVVKGESVVPTLVDGHDPQAKLPDVPKLTEKEAEQLRTMMRSAVVDGYLANLADLPGKPAIGKTGTAEYGSEDPPQTHSWVIAGHGDLAIAVFVEDGKLGAETAGPLAEAFLEAAAG</sequence>
<evidence type="ECO:0000256" key="8">
    <source>
        <dbReference type="ARBA" id="ARBA00023251"/>
    </source>
</evidence>
<dbReference type="InterPro" id="IPR007887">
    <property type="entry name" value="MecA_N"/>
</dbReference>
<evidence type="ECO:0000259" key="13">
    <source>
        <dbReference type="Pfam" id="PF05223"/>
    </source>
</evidence>
<reference evidence="14 15" key="1">
    <citation type="submission" date="2022-03" db="EMBL/GenBank/DDBJ databases">
        <title>Isotopic signatures of nitrous oxide derived from detoxification processes.</title>
        <authorList>
            <person name="Behrendt U."/>
            <person name="Buchen C."/>
            <person name="Well R."/>
            <person name="Ulrich A."/>
            <person name="Rohe L."/>
            <person name="Kolb S."/>
            <person name="Schloter M."/>
            <person name="Horn M.A."/>
            <person name="Augustin J."/>
        </authorList>
    </citation>
    <scope>NUCLEOTIDE SEQUENCE [LARGE SCALE GENOMIC DNA]</scope>
    <source>
        <strain evidence="14 15">S4-C24</strain>
    </source>
</reference>
<comment type="similarity">
    <text evidence="3 9">Belongs to the class-D beta-lactamase family.</text>
</comment>
<keyword evidence="7" id="KW-0472">Membrane</keyword>
<dbReference type="InterPro" id="IPR036138">
    <property type="entry name" value="PBP_dimer_sf"/>
</dbReference>
<comment type="similarity">
    <text evidence="2">Belongs to the transpeptidase family.</text>
</comment>
<accession>A0ABY3WAB1</accession>
<comment type="catalytic activity">
    <reaction evidence="9">
        <text>a beta-lactam + H2O = a substituted beta-amino acid</text>
        <dbReference type="Rhea" id="RHEA:20401"/>
        <dbReference type="ChEBI" id="CHEBI:15377"/>
        <dbReference type="ChEBI" id="CHEBI:35627"/>
        <dbReference type="ChEBI" id="CHEBI:140347"/>
        <dbReference type="EC" id="3.5.2.6"/>
    </reaction>
</comment>
<evidence type="ECO:0000256" key="4">
    <source>
        <dbReference type="ARBA" id="ARBA00012865"/>
    </source>
</evidence>
<dbReference type="InterPro" id="IPR012338">
    <property type="entry name" value="Beta-lactam/transpept-like"/>
</dbReference>
<dbReference type="Proteomes" id="UP000829069">
    <property type="component" value="Chromosome"/>
</dbReference>
<dbReference type="Gene3D" id="3.40.710.10">
    <property type="entry name" value="DD-peptidase/beta-lactamase superfamily"/>
    <property type="match status" value="1"/>
</dbReference>
<evidence type="ECO:0000256" key="2">
    <source>
        <dbReference type="ARBA" id="ARBA00007171"/>
    </source>
</evidence>
<evidence type="ECO:0000256" key="10">
    <source>
        <dbReference type="SAM" id="SignalP"/>
    </source>
</evidence>
<evidence type="ECO:0000256" key="3">
    <source>
        <dbReference type="ARBA" id="ARBA00007898"/>
    </source>
</evidence>
<evidence type="ECO:0000256" key="9">
    <source>
        <dbReference type="RuleBase" id="RU361140"/>
    </source>
</evidence>
<dbReference type="EMBL" id="CP093326">
    <property type="protein sequence ID" value="UNK46402.1"/>
    <property type="molecule type" value="Genomic_DNA"/>
</dbReference>
<dbReference type="SUPFAM" id="SSF56601">
    <property type="entry name" value="beta-lactamase/transpeptidase-like"/>
    <property type="match status" value="1"/>
</dbReference>
<dbReference type="PROSITE" id="PS00337">
    <property type="entry name" value="BETA_LACTAMASE_D"/>
    <property type="match status" value="1"/>
</dbReference>
<evidence type="ECO:0000313" key="14">
    <source>
        <dbReference type="EMBL" id="UNK46402.1"/>
    </source>
</evidence>
<dbReference type="PROSITE" id="PS51257">
    <property type="entry name" value="PROKAR_LIPOPROTEIN"/>
    <property type="match status" value="1"/>
</dbReference>
<dbReference type="InterPro" id="IPR001460">
    <property type="entry name" value="PCN-bd_Tpept"/>
</dbReference>
<dbReference type="GO" id="GO:0016787">
    <property type="term" value="F:hydrolase activity"/>
    <property type="evidence" value="ECO:0007669"/>
    <property type="project" value="UniProtKB-KW"/>
</dbReference>
<feature type="domain" description="Penicillin-binding protein transpeptidase" evidence="11">
    <location>
        <begin position="353"/>
        <end position="630"/>
    </location>
</feature>
<dbReference type="InterPro" id="IPR050515">
    <property type="entry name" value="Beta-lactam/transpept"/>
</dbReference>
<dbReference type="Pfam" id="PF03717">
    <property type="entry name" value="PBP_dimer"/>
    <property type="match status" value="1"/>
</dbReference>
<dbReference type="InterPro" id="IPR005311">
    <property type="entry name" value="PBP_dimer"/>
</dbReference>
<dbReference type="Gene3D" id="3.90.1310.10">
    <property type="entry name" value="Penicillin-binding protein 2a (Domain 2)"/>
    <property type="match status" value="1"/>
</dbReference>
<keyword evidence="8 9" id="KW-0046">Antibiotic resistance</keyword>